<evidence type="ECO:0000259" key="9">
    <source>
        <dbReference type="Pfam" id="PF02823"/>
    </source>
</evidence>
<dbReference type="GO" id="GO:0045259">
    <property type="term" value="C:proton-transporting ATP synthase complex"/>
    <property type="evidence" value="ECO:0007669"/>
    <property type="project" value="UniProtKB-KW"/>
</dbReference>
<dbReference type="InterPro" id="IPR024037">
    <property type="entry name" value="Alt_ATP_synth_F1_esu"/>
</dbReference>
<dbReference type="NCBIfam" id="TIGR03166">
    <property type="entry name" value="alt_F1F0_F1_eps"/>
    <property type="match status" value="1"/>
</dbReference>
<evidence type="ECO:0000313" key="11">
    <source>
        <dbReference type="Proteomes" id="UP000664218"/>
    </source>
</evidence>
<keyword evidence="8" id="KW-0175">Coiled coil</keyword>
<evidence type="ECO:0000256" key="5">
    <source>
        <dbReference type="ARBA" id="ARBA00023065"/>
    </source>
</evidence>
<proteinExistence type="inferred from homology"/>
<dbReference type="EMBL" id="JAFNJU010000008">
    <property type="protein sequence ID" value="MBO1265559.1"/>
    <property type="molecule type" value="Genomic_DNA"/>
</dbReference>
<sequence length="125" mass="14397">MRVRIVVPGKLLLDQEVEKITAPGAEGSFQILPRHVDVVWTLQAGILILTREEEERFFAIHQGVLVKEKALVQISSYQVMESTSLEELKETVEKNFRNLDEREKKLSRILDKLEADTLIRLAELE</sequence>
<evidence type="ECO:0000256" key="7">
    <source>
        <dbReference type="ARBA" id="ARBA00023196"/>
    </source>
</evidence>
<dbReference type="InterPro" id="IPR036771">
    <property type="entry name" value="ATPsynth_dsu/esu_N"/>
</dbReference>
<dbReference type="GO" id="GO:0012505">
    <property type="term" value="C:endomembrane system"/>
    <property type="evidence" value="ECO:0007669"/>
    <property type="project" value="UniProtKB-SubCell"/>
</dbReference>
<dbReference type="Proteomes" id="UP000664218">
    <property type="component" value="Unassembled WGS sequence"/>
</dbReference>
<comment type="similarity">
    <text evidence="2">Belongs to the ATPase epsilon chain family.</text>
</comment>
<evidence type="ECO:0000256" key="4">
    <source>
        <dbReference type="ARBA" id="ARBA00022475"/>
    </source>
</evidence>
<dbReference type="CDD" id="cd12152">
    <property type="entry name" value="F1-ATPase_delta"/>
    <property type="match status" value="1"/>
</dbReference>
<comment type="subcellular location">
    <subcellularLocation>
        <location evidence="1">Endomembrane system</location>
        <topology evidence="1">Peripheral membrane protein</topology>
    </subcellularLocation>
</comment>
<comment type="caution">
    <text evidence="10">The sequence shown here is derived from an EMBL/GenBank/DDBJ whole genome shotgun (WGS) entry which is preliminary data.</text>
</comment>
<keyword evidence="4" id="KW-1003">Cell membrane</keyword>
<organism evidence="10 11">
    <name type="scientific">Proteiniclasticum aestuarii</name>
    <dbReference type="NCBI Taxonomy" id="2817862"/>
    <lineage>
        <taxon>Bacteria</taxon>
        <taxon>Bacillati</taxon>
        <taxon>Bacillota</taxon>
        <taxon>Clostridia</taxon>
        <taxon>Eubacteriales</taxon>
        <taxon>Clostridiaceae</taxon>
        <taxon>Proteiniclasticum</taxon>
    </lineage>
</organism>
<gene>
    <name evidence="10" type="ORF">J3A84_10990</name>
</gene>
<keyword evidence="5" id="KW-0406">Ion transport</keyword>
<dbReference type="RefSeq" id="WP_207600083.1">
    <property type="nucleotide sequence ID" value="NZ_JAFNJU010000008.1"/>
</dbReference>
<dbReference type="Gene3D" id="2.60.15.10">
    <property type="entry name" value="F0F1 ATP synthase delta/epsilon subunit, N-terminal"/>
    <property type="match status" value="1"/>
</dbReference>
<keyword evidence="6" id="KW-0472">Membrane</keyword>
<keyword evidence="7" id="KW-0139">CF(1)</keyword>
<accession>A0A939KHJ6</accession>
<dbReference type="InterPro" id="IPR001469">
    <property type="entry name" value="ATP_synth_F1_dsu/esu"/>
</dbReference>
<evidence type="ECO:0000256" key="1">
    <source>
        <dbReference type="ARBA" id="ARBA00004184"/>
    </source>
</evidence>
<protein>
    <recommendedName>
        <fullName evidence="9">ATP synthase F1 complex delta/epsilon subunit N-terminal domain-containing protein</fullName>
    </recommendedName>
</protein>
<reference evidence="10" key="1">
    <citation type="submission" date="2021-03" db="EMBL/GenBank/DDBJ databases">
        <title>Proteiniclasticum marinus sp. nov., isolated from tidal flat sediment.</title>
        <authorList>
            <person name="Namirimu T."/>
            <person name="Yang J.-A."/>
            <person name="Yang S.-H."/>
            <person name="Kim Y.-J."/>
            <person name="Kwon K.K."/>
        </authorList>
    </citation>
    <scope>NUCLEOTIDE SEQUENCE</scope>
    <source>
        <strain evidence="10">SCR006</strain>
    </source>
</reference>
<feature type="domain" description="ATP synthase F1 complex delta/epsilon subunit N-terminal" evidence="9">
    <location>
        <begin position="1"/>
        <end position="75"/>
    </location>
</feature>
<keyword evidence="7" id="KW-0066">ATP synthesis</keyword>
<evidence type="ECO:0000256" key="6">
    <source>
        <dbReference type="ARBA" id="ARBA00023136"/>
    </source>
</evidence>
<evidence type="ECO:0000256" key="3">
    <source>
        <dbReference type="ARBA" id="ARBA00022448"/>
    </source>
</evidence>
<name>A0A939KHJ6_9CLOT</name>
<evidence type="ECO:0000313" key="10">
    <source>
        <dbReference type="EMBL" id="MBO1265559.1"/>
    </source>
</evidence>
<dbReference type="SUPFAM" id="SSF51344">
    <property type="entry name" value="Epsilon subunit of F1F0-ATP synthase N-terminal domain"/>
    <property type="match status" value="1"/>
</dbReference>
<keyword evidence="3" id="KW-0813">Transport</keyword>
<evidence type="ECO:0000256" key="8">
    <source>
        <dbReference type="SAM" id="Coils"/>
    </source>
</evidence>
<dbReference type="GO" id="GO:0046933">
    <property type="term" value="F:proton-transporting ATP synthase activity, rotational mechanism"/>
    <property type="evidence" value="ECO:0007669"/>
    <property type="project" value="InterPro"/>
</dbReference>
<dbReference type="Pfam" id="PF02823">
    <property type="entry name" value="ATP-synt_DE_N"/>
    <property type="match status" value="1"/>
</dbReference>
<dbReference type="AlphaFoldDB" id="A0A939KHJ6"/>
<dbReference type="InterPro" id="IPR020546">
    <property type="entry name" value="ATP_synth_F1_dsu/esu_N"/>
</dbReference>
<feature type="coiled-coil region" evidence="8">
    <location>
        <begin position="82"/>
        <end position="116"/>
    </location>
</feature>
<keyword evidence="11" id="KW-1185">Reference proteome</keyword>
<evidence type="ECO:0000256" key="2">
    <source>
        <dbReference type="ARBA" id="ARBA00005712"/>
    </source>
</evidence>